<dbReference type="Proteomes" id="UP000008064">
    <property type="component" value="Unassembled WGS sequence"/>
</dbReference>
<feature type="compositionally biased region" description="Basic residues" evidence="1">
    <location>
        <begin position="22"/>
        <end position="36"/>
    </location>
</feature>
<sequence length="57" mass="6757">MARDQKRVTSVIETTRMERGSKSKQKSKKRRTKRERKGGTLKTLNRHQANKRSETKE</sequence>
<accession>F8P537</accession>
<evidence type="ECO:0000313" key="2">
    <source>
        <dbReference type="EMBL" id="EGO21724.1"/>
    </source>
</evidence>
<dbReference type="GeneID" id="18811790"/>
<reference evidence="2" key="1">
    <citation type="submission" date="2011-04" db="EMBL/GenBank/DDBJ databases">
        <title>Evolution of plant cell wall degrading machinery underlies the functional diversity of forest fungi.</title>
        <authorList>
            <consortium name="US DOE Joint Genome Institute (JGI-PGF)"/>
            <person name="Eastwood D.C."/>
            <person name="Floudas D."/>
            <person name="Binder M."/>
            <person name="Majcherczyk A."/>
            <person name="Schneider P."/>
            <person name="Aerts A."/>
            <person name="Asiegbu F.O."/>
            <person name="Baker S.E."/>
            <person name="Barry K."/>
            <person name="Bendiksby M."/>
            <person name="Blumentritt M."/>
            <person name="Coutinho P.M."/>
            <person name="Cullen D."/>
            <person name="Cullen D."/>
            <person name="Gathman A."/>
            <person name="Goodell B."/>
            <person name="Henrissat B."/>
            <person name="Ihrmark K."/>
            <person name="Kauserud H."/>
            <person name="Kohler A."/>
            <person name="LaButti K."/>
            <person name="Lapidus A."/>
            <person name="Lavin J.L."/>
            <person name="Lee Y.-H."/>
            <person name="Lindquist E."/>
            <person name="Lilly W."/>
            <person name="Lucas S."/>
            <person name="Morin E."/>
            <person name="Murat C."/>
            <person name="Oguiza J.A."/>
            <person name="Park J."/>
            <person name="Pisabarro A.G."/>
            <person name="Riley R."/>
            <person name="Rosling A."/>
            <person name="Salamov A."/>
            <person name="Schmidt O."/>
            <person name="Schmutz J."/>
            <person name="Skrede I."/>
            <person name="Stenlid J."/>
            <person name="Wiebenga A."/>
            <person name="Xie X."/>
            <person name="Kues U."/>
            <person name="Hibbett D.S."/>
            <person name="Hoffmeister D."/>
            <person name="Hogberg N."/>
            <person name="Martin F."/>
            <person name="Grigoriev I.V."/>
            <person name="Watkinson S.C."/>
        </authorList>
    </citation>
    <scope>NUCLEOTIDE SEQUENCE</scope>
    <source>
        <strain evidence="2">S7.9</strain>
    </source>
</reference>
<gene>
    <name evidence="2" type="ORF">SERLADRAFT_396999</name>
</gene>
<dbReference type="EMBL" id="GL945438">
    <property type="protein sequence ID" value="EGO21724.1"/>
    <property type="molecule type" value="Genomic_DNA"/>
</dbReference>
<organism>
    <name type="scientific">Serpula lacrymans var. lacrymans (strain S7.9)</name>
    <name type="common">Dry rot fungus</name>
    <dbReference type="NCBI Taxonomy" id="578457"/>
    <lineage>
        <taxon>Eukaryota</taxon>
        <taxon>Fungi</taxon>
        <taxon>Dikarya</taxon>
        <taxon>Basidiomycota</taxon>
        <taxon>Agaricomycotina</taxon>
        <taxon>Agaricomycetes</taxon>
        <taxon>Agaricomycetidae</taxon>
        <taxon>Boletales</taxon>
        <taxon>Coniophorineae</taxon>
        <taxon>Serpulaceae</taxon>
        <taxon>Serpula</taxon>
    </lineage>
</organism>
<dbReference type="AlphaFoldDB" id="F8P537"/>
<feature type="region of interest" description="Disordered" evidence="1">
    <location>
        <begin position="1"/>
        <end position="57"/>
    </location>
</feature>
<dbReference type="RefSeq" id="XP_007321510.1">
    <property type="nucleotide sequence ID" value="XM_007321448.1"/>
</dbReference>
<dbReference type="KEGG" id="sla:SERLADRAFT_396999"/>
<name>F8P537_SERL9</name>
<dbReference type="HOGENOM" id="CLU_2997898_0_0_1"/>
<evidence type="ECO:0000256" key="1">
    <source>
        <dbReference type="SAM" id="MobiDB-lite"/>
    </source>
</evidence>
<proteinExistence type="predicted"/>
<protein>
    <submittedName>
        <fullName evidence="2">Uncharacterized protein</fullName>
    </submittedName>
</protein>